<evidence type="ECO:0000256" key="1">
    <source>
        <dbReference type="PIRSR" id="PIRSR038925-1"/>
    </source>
</evidence>
<dbReference type="Pfam" id="PF13784">
    <property type="entry name" value="Fic_N"/>
    <property type="match status" value="1"/>
</dbReference>
<dbReference type="InterPro" id="IPR040198">
    <property type="entry name" value="Fido_containing"/>
</dbReference>
<protein>
    <submittedName>
        <fullName evidence="6">Cell filamentation protein Fic</fullName>
    </submittedName>
</protein>
<dbReference type="Gene3D" id="1.10.3290.10">
    <property type="entry name" value="Fido-like domain"/>
    <property type="match status" value="1"/>
</dbReference>
<dbReference type="PANTHER" id="PTHR13504:SF38">
    <property type="entry name" value="FIDO DOMAIN-CONTAINING PROTEIN"/>
    <property type="match status" value="1"/>
</dbReference>
<evidence type="ECO:0000256" key="2">
    <source>
        <dbReference type="PIRSR" id="PIRSR640198-1"/>
    </source>
</evidence>
<dbReference type="PANTHER" id="PTHR13504">
    <property type="entry name" value="FIDO DOMAIN-CONTAINING PROTEIN DDB_G0283145"/>
    <property type="match status" value="1"/>
</dbReference>
<evidence type="ECO:0000256" key="4">
    <source>
        <dbReference type="PIRSR" id="PIRSR640198-3"/>
    </source>
</evidence>
<feature type="binding site" evidence="3">
    <location>
        <begin position="201"/>
        <end position="208"/>
    </location>
    <ligand>
        <name>ATP</name>
        <dbReference type="ChEBI" id="CHEBI:30616"/>
    </ligand>
</feature>
<dbReference type="InterPro" id="IPR025758">
    <property type="entry name" value="Fic/DOC_N"/>
</dbReference>
<dbReference type="Pfam" id="PF02661">
    <property type="entry name" value="Fic"/>
    <property type="match status" value="1"/>
</dbReference>
<dbReference type="SUPFAM" id="SSF140931">
    <property type="entry name" value="Fic-like"/>
    <property type="match status" value="1"/>
</dbReference>
<evidence type="ECO:0000313" key="7">
    <source>
        <dbReference type="Proteomes" id="UP000183085"/>
    </source>
</evidence>
<gene>
    <name evidence="6" type="ORF">AUJ95_02535</name>
</gene>
<feature type="domain" description="Fido" evidence="5">
    <location>
        <begin position="111"/>
        <end position="261"/>
    </location>
</feature>
<dbReference type="InterPro" id="IPR003812">
    <property type="entry name" value="Fido"/>
</dbReference>
<evidence type="ECO:0000313" key="6">
    <source>
        <dbReference type="EMBL" id="OIP41926.1"/>
    </source>
</evidence>
<evidence type="ECO:0000259" key="5">
    <source>
        <dbReference type="PROSITE" id="PS51459"/>
    </source>
</evidence>
<dbReference type="AlphaFoldDB" id="A0A1J5EF02"/>
<dbReference type="EMBL" id="MNYI01000066">
    <property type="protein sequence ID" value="OIP41926.1"/>
    <property type="molecule type" value="Genomic_DNA"/>
</dbReference>
<dbReference type="InterPro" id="IPR026287">
    <property type="entry name" value="SoFic-like"/>
</dbReference>
<feature type="binding site" evidence="1">
    <location>
        <position position="239"/>
    </location>
    <ligand>
        <name>ATP</name>
        <dbReference type="ChEBI" id="CHEBI:30616"/>
    </ligand>
</feature>
<feature type="site" description="Important for autoinhibition of adenylyltransferase activity" evidence="4">
    <location>
        <position position="63"/>
    </location>
</feature>
<dbReference type="PROSITE" id="PS51459">
    <property type="entry name" value="FIDO"/>
    <property type="match status" value="1"/>
</dbReference>
<dbReference type="PIRSF" id="PIRSF038925">
    <property type="entry name" value="AMP-prot_trans"/>
    <property type="match status" value="1"/>
</dbReference>
<accession>A0A1J5EF02</accession>
<dbReference type="STRING" id="1817895.AUJ95_02535"/>
<dbReference type="InterPro" id="IPR036597">
    <property type="entry name" value="Fido-like_dom_sf"/>
</dbReference>
<evidence type="ECO:0000256" key="3">
    <source>
        <dbReference type="PIRSR" id="PIRSR640198-2"/>
    </source>
</evidence>
<keyword evidence="1" id="KW-0067">ATP-binding</keyword>
<feature type="binding site" evidence="1">
    <location>
        <begin position="202"/>
        <end position="208"/>
    </location>
    <ligand>
        <name>ATP</name>
        <dbReference type="ChEBI" id="CHEBI:30616"/>
    </ligand>
</feature>
<comment type="caution">
    <text evidence="6">The sequence shown here is derived from an EMBL/GenBank/DDBJ whole genome shotgun (WGS) entry which is preliminary data.</text>
</comment>
<feature type="binding site" evidence="1">
    <location>
        <position position="197"/>
    </location>
    <ligand>
        <name>ATP</name>
        <dbReference type="ChEBI" id="CHEBI:30616"/>
    </ligand>
</feature>
<sequence length="363" mass="41997">MKKPYIPQSLPLKSLDWVRFITLVGQANAELARYDGILQGIINPSVLLSPLTTKEAVISSKIEGTQASLEEVLQYETSPDVKTEKYNDIQEIINYRKAMRYAVDWLKDKPITLNLMKQMHSILLNSVRGKDKDKGNFRSTQNFIGKPGSKIEEATYIPPEPWGLMEHLSTFEKYIHYDEKDRLIQLSIIHGQFEIIHPFLDGNGRIGRILLPLFLYEKHVLGSPMFYISEYLEANRDEYYSRLLAVSEQKKWEDWIEFFLQAIISQSKANNAKVKAILDLYNIKKQKISELTHSQYVIKLLDTIFASPLFSTADFVKVSHIPKESALRLLRLLKKENILTTFREGKGRSPEILIFNKLFDIVK</sequence>
<dbReference type="Proteomes" id="UP000183085">
    <property type="component" value="Unassembled WGS sequence"/>
</dbReference>
<feature type="binding site" evidence="1">
    <location>
        <position position="63"/>
    </location>
    <ligand>
        <name>ATP</name>
        <dbReference type="ChEBI" id="CHEBI:30616"/>
    </ligand>
</feature>
<proteinExistence type="predicted"/>
<organism evidence="6 7">
    <name type="scientific">Candidatus Desantisbacteria bacterium CG2_30_40_21</name>
    <dbReference type="NCBI Taxonomy" id="1817895"/>
    <lineage>
        <taxon>Bacteria</taxon>
        <taxon>Candidatus Desantisiibacteriota</taxon>
    </lineage>
</organism>
<keyword evidence="1" id="KW-0547">Nucleotide-binding</keyword>
<name>A0A1J5EF02_9BACT</name>
<reference evidence="6 7" key="1">
    <citation type="journal article" date="2016" name="Environ. Microbiol.">
        <title>Genomic resolution of a cold subsurface aquifer community provides metabolic insights for novel microbes adapted to high CO concentrations.</title>
        <authorList>
            <person name="Probst A.J."/>
            <person name="Castelle C.J."/>
            <person name="Singh A."/>
            <person name="Brown C.T."/>
            <person name="Anantharaman K."/>
            <person name="Sharon I."/>
            <person name="Hug L.A."/>
            <person name="Burstein D."/>
            <person name="Emerson J.B."/>
            <person name="Thomas B.C."/>
            <person name="Banfield J.F."/>
        </authorList>
    </citation>
    <scope>NUCLEOTIDE SEQUENCE [LARGE SCALE GENOMIC DNA]</scope>
    <source>
        <strain evidence="6">CG2_30_40_21</strain>
    </source>
</reference>
<feature type="active site" evidence="2">
    <location>
        <position position="197"/>
    </location>
</feature>
<dbReference type="GO" id="GO:0005524">
    <property type="term" value="F:ATP binding"/>
    <property type="evidence" value="ECO:0007669"/>
    <property type="project" value="UniProtKB-KW"/>
</dbReference>
<feature type="binding site" evidence="3">
    <location>
        <begin position="239"/>
        <end position="240"/>
    </location>
    <ligand>
        <name>ATP</name>
        <dbReference type="ChEBI" id="CHEBI:30616"/>
    </ligand>
</feature>